<keyword evidence="2" id="KW-0413">Isomerase</keyword>
<evidence type="ECO:0000256" key="1">
    <source>
        <dbReference type="ARBA" id="ARBA00007847"/>
    </source>
</evidence>
<dbReference type="EMBL" id="BARS01033404">
    <property type="protein sequence ID" value="GAG25529.1"/>
    <property type="molecule type" value="Genomic_DNA"/>
</dbReference>
<dbReference type="GO" id="GO:0047661">
    <property type="term" value="F:amino-acid racemase activity"/>
    <property type="evidence" value="ECO:0007669"/>
    <property type="project" value="InterPro"/>
</dbReference>
<name>X0W3W6_9ZZZZ</name>
<dbReference type="Gene3D" id="3.40.50.1860">
    <property type="match status" value="1"/>
</dbReference>
<protein>
    <recommendedName>
        <fullName evidence="4">Aspartate racemase</fullName>
    </recommendedName>
</protein>
<dbReference type="InterPro" id="IPR015942">
    <property type="entry name" value="Asp/Glu/hydantoin_racemase"/>
</dbReference>
<dbReference type="PANTHER" id="PTHR21198:SF7">
    <property type="entry name" value="ASPARTATE-GLUTAMATE RACEMASE FAMILY"/>
    <property type="match status" value="1"/>
</dbReference>
<dbReference type="NCBIfam" id="TIGR00035">
    <property type="entry name" value="asp_race"/>
    <property type="match status" value="1"/>
</dbReference>
<comment type="similarity">
    <text evidence="1">Belongs to the aspartate/glutamate racemases family.</text>
</comment>
<dbReference type="AlphaFoldDB" id="X0W3W6"/>
<comment type="caution">
    <text evidence="3">The sequence shown here is derived from an EMBL/GenBank/DDBJ whole genome shotgun (WGS) entry which is preliminary data.</text>
</comment>
<reference evidence="3" key="1">
    <citation type="journal article" date="2014" name="Front. Microbiol.">
        <title>High frequency of phylogenetically diverse reductive dehalogenase-homologous genes in deep subseafloor sedimentary metagenomes.</title>
        <authorList>
            <person name="Kawai M."/>
            <person name="Futagami T."/>
            <person name="Toyoda A."/>
            <person name="Takaki Y."/>
            <person name="Nishi S."/>
            <person name="Hori S."/>
            <person name="Arai W."/>
            <person name="Tsubouchi T."/>
            <person name="Morono Y."/>
            <person name="Uchiyama I."/>
            <person name="Ito T."/>
            <person name="Fujiyama A."/>
            <person name="Inagaki F."/>
            <person name="Takami H."/>
        </authorList>
    </citation>
    <scope>NUCLEOTIDE SEQUENCE</scope>
    <source>
        <strain evidence="3">Expedition CK06-06</strain>
    </source>
</reference>
<dbReference type="PANTHER" id="PTHR21198">
    <property type="entry name" value="GLUTAMATE RACEMASE"/>
    <property type="match status" value="1"/>
</dbReference>
<evidence type="ECO:0008006" key="4">
    <source>
        <dbReference type="Google" id="ProtNLM"/>
    </source>
</evidence>
<proteinExistence type="inferred from homology"/>
<dbReference type="Pfam" id="PF01177">
    <property type="entry name" value="Asp_Glu_race"/>
    <property type="match status" value="1"/>
</dbReference>
<evidence type="ECO:0000256" key="2">
    <source>
        <dbReference type="ARBA" id="ARBA00023235"/>
    </source>
</evidence>
<feature type="non-terminal residue" evidence="3">
    <location>
        <position position="142"/>
    </location>
</feature>
<evidence type="ECO:0000313" key="3">
    <source>
        <dbReference type="EMBL" id="GAG25529.1"/>
    </source>
</evidence>
<accession>X0W3W6</accession>
<organism evidence="3">
    <name type="scientific">marine sediment metagenome</name>
    <dbReference type="NCBI Taxonomy" id="412755"/>
    <lineage>
        <taxon>unclassified sequences</taxon>
        <taxon>metagenomes</taxon>
        <taxon>ecological metagenomes</taxon>
    </lineage>
</organism>
<dbReference type="SUPFAM" id="SSF53681">
    <property type="entry name" value="Aspartate/glutamate racemase"/>
    <property type="match status" value="1"/>
</dbReference>
<gene>
    <name evidence="3" type="ORF">S01H1_51736</name>
</gene>
<dbReference type="InterPro" id="IPR001920">
    <property type="entry name" value="Asp/Glu_race"/>
</dbReference>
<sequence>MKKIIGILGGMGPEATAYFYELIIKNTKAVKDQEHIRVIIYANPEVPPRTDAILEEGESPLPYLVEGVRILKGMGADFIVMPCVTAHYWFHEIMAQERVSFLSLLDESVLYAHRKIPELKKAGLVSSTGTIKSRLFHGAFEK</sequence>
<dbReference type="InterPro" id="IPR004380">
    <property type="entry name" value="Asp_race"/>
</dbReference>